<evidence type="ECO:0000259" key="2">
    <source>
        <dbReference type="Pfam" id="PF04149"/>
    </source>
</evidence>
<sequence>MPSTDTEWSKSTHSGQNGECLEVRRTAVGLDVRDSKEPYGPILSIPADAWSGFLAAVAAGDHP</sequence>
<dbReference type="RefSeq" id="WP_260221224.1">
    <property type="nucleotide sequence ID" value="NZ_JAJAGO010000017.1"/>
</dbReference>
<dbReference type="Proteomes" id="UP001156389">
    <property type="component" value="Unassembled WGS sequence"/>
</dbReference>
<gene>
    <name evidence="3" type="ORF">LHJ74_29095</name>
</gene>
<feature type="region of interest" description="Disordered" evidence="1">
    <location>
        <begin position="1"/>
        <end position="20"/>
    </location>
</feature>
<name>A0ABT2K171_9ACTN</name>
<reference evidence="3 4" key="1">
    <citation type="submission" date="2021-10" db="EMBL/GenBank/DDBJ databases">
        <title>Streptomyces gossypii sp. nov., isolated from soil collected from cotton field.</title>
        <authorList>
            <person name="Ge X."/>
            <person name="Chen X."/>
            <person name="Liu W."/>
        </authorList>
    </citation>
    <scope>NUCLEOTIDE SEQUENCE [LARGE SCALE GENOMIC DNA]</scope>
    <source>
        <strain evidence="3 4">N2-109</strain>
    </source>
</reference>
<evidence type="ECO:0000313" key="4">
    <source>
        <dbReference type="Proteomes" id="UP001156389"/>
    </source>
</evidence>
<feature type="compositionally biased region" description="Polar residues" evidence="1">
    <location>
        <begin position="1"/>
        <end position="17"/>
    </location>
</feature>
<dbReference type="EMBL" id="JAJAGO010000017">
    <property type="protein sequence ID" value="MCT2593917.1"/>
    <property type="molecule type" value="Genomic_DNA"/>
</dbReference>
<dbReference type="Pfam" id="PF04149">
    <property type="entry name" value="DUF397"/>
    <property type="match status" value="1"/>
</dbReference>
<keyword evidence="4" id="KW-1185">Reference proteome</keyword>
<feature type="domain" description="DUF397" evidence="2">
    <location>
        <begin position="7"/>
        <end position="57"/>
    </location>
</feature>
<proteinExistence type="predicted"/>
<dbReference type="InterPro" id="IPR007278">
    <property type="entry name" value="DUF397"/>
</dbReference>
<organism evidence="3 4">
    <name type="scientific">Streptomyces gossypii</name>
    <dbReference type="NCBI Taxonomy" id="2883101"/>
    <lineage>
        <taxon>Bacteria</taxon>
        <taxon>Bacillati</taxon>
        <taxon>Actinomycetota</taxon>
        <taxon>Actinomycetes</taxon>
        <taxon>Kitasatosporales</taxon>
        <taxon>Streptomycetaceae</taxon>
        <taxon>Streptomyces</taxon>
    </lineage>
</organism>
<accession>A0ABT2K171</accession>
<protein>
    <submittedName>
        <fullName evidence="3">DUF397 domain-containing protein</fullName>
    </submittedName>
</protein>
<evidence type="ECO:0000256" key="1">
    <source>
        <dbReference type="SAM" id="MobiDB-lite"/>
    </source>
</evidence>
<evidence type="ECO:0000313" key="3">
    <source>
        <dbReference type="EMBL" id="MCT2593917.1"/>
    </source>
</evidence>
<comment type="caution">
    <text evidence="3">The sequence shown here is derived from an EMBL/GenBank/DDBJ whole genome shotgun (WGS) entry which is preliminary data.</text>
</comment>